<dbReference type="InterPro" id="IPR043502">
    <property type="entry name" value="DNA/RNA_pol_sf"/>
</dbReference>
<keyword evidence="3" id="KW-0548">Nucleotidyltransferase</keyword>
<evidence type="ECO:0000313" key="11">
    <source>
        <dbReference type="EMBL" id="SMD42530.1"/>
    </source>
</evidence>
<dbReference type="Pfam" id="PF08388">
    <property type="entry name" value="GIIM"/>
    <property type="match status" value="1"/>
</dbReference>
<dbReference type="InterPro" id="IPR030931">
    <property type="entry name" value="Group_II_RT_mat"/>
</dbReference>
<dbReference type="GO" id="GO:0051607">
    <property type="term" value="P:defense response to virus"/>
    <property type="evidence" value="ECO:0007669"/>
    <property type="project" value="UniProtKB-KW"/>
</dbReference>
<evidence type="ECO:0000259" key="10">
    <source>
        <dbReference type="PROSITE" id="PS50878"/>
    </source>
</evidence>
<name>A0A1W2H0S6_9BACT</name>
<evidence type="ECO:0000256" key="6">
    <source>
        <dbReference type="ARBA" id="ARBA00022918"/>
    </source>
</evidence>
<dbReference type="PANTHER" id="PTHR34047:SF3">
    <property type="entry name" value="BLR2052 PROTEIN"/>
    <property type="match status" value="1"/>
</dbReference>
<dbReference type="PROSITE" id="PS50878">
    <property type="entry name" value="RT_POL"/>
    <property type="match status" value="1"/>
</dbReference>
<keyword evidence="12" id="KW-1185">Reference proteome</keyword>
<dbReference type="RefSeq" id="WP_084119321.1">
    <property type="nucleotide sequence ID" value="NZ_LT838813.1"/>
</dbReference>
<sequence length="406" mass="47914">MTDYYETKSQPITKLMVWQAYKKVKANKGSAGIDRMGWEDLDKDLTSHLYRLWNRMTSGSYFPVPVKQVKIPKKDGGIRKLGVPTLLDRIAQQVVRQHLEKQLEPLFHESSFGYRPNRNAHQAVKQSERNCFGHDFAVDLDIKGFFDNINHDLMMKALRHYCRDEWVAMYVSRWLEAGIMAEGKHVKTSAGTPQGGVVSPLLANLYLHVAFDEWMRKVHPEKPFERYADDVVVHCKTEKQAQFMLRRISQRMKNCHLELHPIKTKIVNLRGWSETKYPRKYDFLGFTIRASMQTIKGRGMLLPGTFVSIKSRTSILGKFRDLGIHKWRKPLREIAQRLNPIVRGLLNYYHKLRGEPMREVWNQLNHRLLKWVKWEKGLYKMTAVRWLKKQYRSTPNLFEHWKLVQP</sequence>
<evidence type="ECO:0000256" key="7">
    <source>
        <dbReference type="ARBA" id="ARBA00023118"/>
    </source>
</evidence>
<evidence type="ECO:0000256" key="9">
    <source>
        <dbReference type="ARBA" id="ARBA00048173"/>
    </source>
</evidence>
<dbReference type="AlphaFoldDB" id="A0A1W2H0S6"/>
<protein>
    <recommendedName>
        <fullName evidence="1">RNA-directed DNA polymerase</fullName>
        <ecNumber evidence="1">2.7.7.49</ecNumber>
    </recommendedName>
</protein>
<dbReference type="SUPFAM" id="SSF56672">
    <property type="entry name" value="DNA/RNA polymerases"/>
    <property type="match status" value="1"/>
</dbReference>
<dbReference type="InterPro" id="IPR013597">
    <property type="entry name" value="Mat_intron_G2"/>
</dbReference>
<dbReference type="NCBIfam" id="TIGR04416">
    <property type="entry name" value="group_II_RT_mat"/>
    <property type="match status" value="1"/>
</dbReference>
<keyword evidence="4" id="KW-0479">Metal-binding</keyword>
<keyword evidence="5" id="KW-0460">Magnesium</keyword>
<dbReference type="Proteomes" id="UP000192333">
    <property type="component" value="Chromosome I"/>
</dbReference>
<reference evidence="12" key="1">
    <citation type="submission" date="2017-04" db="EMBL/GenBank/DDBJ databases">
        <authorList>
            <person name="Varghese N."/>
            <person name="Submissions S."/>
        </authorList>
    </citation>
    <scope>NUCLEOTIDE SEQUENCE [LARGE SCALE GENOMIC DNA]</scope>
    <source>
        <strain evidence="12">DSM 16537</strain>
    </source>
</reference>
<dbReference type="CDD" id="cd01651">
    <property type="entry name" value="RT_G2_intron"/>
    <property type="match status" value="1"/>
</dbReference>
<dbReference type="EMBL" id="LT838813">
    <property type="protein sequence ID" value="SMD42530.1"/>
    <property type="molecule type" value="Genomic_DNA"/>
</dbReference>
<dbReference type="STRING" id="758820.SAMN00777080_1085"/>
<evidence type="ECO:0000256" key="8">
    <source>
        <dbReference type="ARBA" id="ARBA00034120"/>
    </source>
</evidence>
<keyword evidence="2" id="KW-0808">Transferase</keyword>
<evidence type="ECO:0000256" key="2">
    <source>
        <dbReference type="ARBA" id="ARBA00022679"/>
    </source>
</evidence>
<proteinExistence type="inferred from homology"/>
<evidence type="ECO:0000256" key="1">
    <source>
        <dbReference type="ARBA" id="ARBA00012493"/>
    </source>
</evidence>
<dbReference type="GO" id="GO:0003723">
    <property type="term" value="F:RNA binding"/>
    <property type="evidence" value="ECO:0007669"/>
    <property type="project" value="InterPro"/>
</dbReference>
<evidence type="ECO:0000256" key="3">
    <source>
        <dbReference type="ARBA" id="ARBA00022695"/>
    </source>
</evidence>
<dbReference type="GO" id="GO:0046872">
    <property type="term" value="F:metal ion binding"/>
    <property type="evidence" value="ECO:0007669"/>
    <property type="project" value="UniProtKB-KW"/>
</dbReference>
<dbReference type="EC" id="2.7.7.49" evidence="1"/>
<accession>A0A1W2H0S6</accession>
<evidence type="ECO:0000256" key="5">
    <source>
        <dbReference type="ARBA" id="ARBA00022842"/>
    </source>
</evidence>
<dbReference type="Pfam" id="PF00078">
    <property type="entry name" value="RVT_1"/>
    <property type="match status" value="1"/>
</dbReference>
<dbReference type="PRINTS" id="PR00866">
    <property type="entry name" value="RNADNAPOLMS"/>
</dbReference>
<dbReference type="InterPro" id="IPR051083">
    <property type="entry name" value="GrpII_Intron_Splice-Mob/Def"/>
</dbReference>
<comment type="catalytic activity">
    <reaction evidence="9">
        <text>DNA(n) + a 2'-deoxyribonucleoside 5'-triphosphate = DNA(n+1) + diphosphate</text>
        <dbReference type="Rhea" id="RHEA:22508"/>
        <dbReference type="Rhea" id="RHEA-COMP:17339"/>
        <dbReference type="Rhea" id="RHEA-COMP:17340"/>
        <dbReference type="ChEBI" id="CHEBI:33019"/>
        <dbReference type="ChEBI" id="CHEBI:61560"/>
        <dbReference type="ChEBI" id="CHEBI:173112"/>
        <dbReference type="EC" id="2.7.7.49"/>
    </reaction>
</comment>
<dbReference type="OrthoDB" id="9780724at2"/>
<dbReference type="PANTHER" id="PTHR34047">
    <property type="entry name" value="NUCLEAR INTRON MATURASE 1, MITOCHONDRIAL-RELATED"/>
    <property type="match status" value="1"/>
</dbReference>
<evidence type="ECO:0000256" key="4">
    <source>
        <dbReference type="ARBA" id="ARBA00022723"/>
    </source>
</evidence>
<evidence type="ECO:0000313" key="12">
    <source>
        <dbReference type="Proteomes" id="UP000192333"/>
    </source>
</evidence>
<gene>
    <name evidence="11" type="ORF">SAMN00777080_1085</name>
</gene>
<dbReference type="InterPro" id="IPR000123">
    <property type="entry name" value="Reverse_transcriptase_msDNA"/>
</dbReference>
<feature type="domain" description="Reverse transcriptase" evidence="10">
    <location>
        <begin position="52"/>
        <end position="288"/>
    </location>
</feature>
<dbReference type="InterPro" id="IPR000477">
    <property type="entry name" value="RT_dom"/>
</dbReference>
<keyword evidence="7" id="KW-0051">Antiviral defense</keyword>
<keyword evidence="6 11" id="KW-0695">RNA-directed DNA polymerase</keyword>
<dbReference type="GO" id="GO:0003964">
    <property type="term" value="F:RNA-directed DNA polymerase activity"/>
    <property type="evidence" value="ECO:0007669"/>
    <property type="project" value="UniProtKB-KW"/>
</dbReference>
<comment type="similarity">
    <text evidence="8">Belongs to the bacterial reverse transcriptase family.</text>
</comment>
<organism evidence="11 12">
    <name type="scientific">Aquiflexum balticum DSM 16537</name>
    <dbReference type="NCBI Taxonomy" id="758820"/>
    <lineage>
        <taxon>Bacteria</taxon>
        <taxon>Pseudomonadati</taxon>
        <taxon>Bacteroidota</taxon>
        <taxon>Cytophagia</taxon>
        <taxon>Cytophagales</taxon>
        <taxon>Cyclobacteriaceae</taxon>
        <taxon>Aquiflexum</taxon>
    </lineage>
</organism>